<sequence>GTITSYEIGIVDITESRRAQETLQQSEQKYESLVNNIANVIYSSLPGVNGTRIFLSPRWEDWTGQSIHDIYRDEQIWLRAVHSEDAAKITKAYLEASTQGTDYCIEYRLVHKNSGQVRYVRDHGVAIKEESGRLVMFDGIISDITEVKNLELELRQSREFLSELIMNAPVPILVFNKDHSVRYANPALERLTGFTYSEIVNYGFPYPWDVDKQRHSPLGELTSSREALYQKKNGDRFWVEIALVIVKDQLHEKFFLETWNDITREKQFAENLRSYANLVTSALENERKRLARELHDETIQSLFCLCTDIGNCMKDDRLPPNVRQELKLILDRTGGIMNYVRSFCHEIRPDIIDRFGLVPAIKLLVEEMNQHNGLACQVEIIGEMQRLPSDSELALFRIIQEALNNARKHANATEVKLNVIFTGSTRM</sequence>
<dbReference type="EMBL" id="BARW01007020">
    <property type="protein sequence ID" value="GAI83763.1"/>
    <property type="molecule type" value="Genomic_DNA"/>
</dbReference>
<dbReference type="CDD" id="cd00130">
    <property type="entry name" value="PAS"/>
    <property type="match status" value="2"/>
</dbReference>
<dbReference type="Gene3D" id="1.20.5.1930">
    <property type="match status" value="1"/>
</dbReference>
<proteinExistence type="predicted"/>
<dbReference type="GO" id="GO:0000155">
    <property type="term" value="F:phosphorelay sensor kinase activity"/>
    <property type="evidence" value="ECO:0007669"/>
    <property type="project" value="InterPro"/>
</dbReference>
<dbReference type="Pfam" id="PF07730">
    <property type="entry name" value="HisKA_3"/>
    <property type="match status" value="1"/>
</dbReference>
<dbReference type="PROSITE" id="PS50113">
    <property type="entry name" value="PAC"/>
    <property type="match status" value="3"/>
</dbReference>
<dbReference type="GO" id="GO:0005524">
    <property type="term" value="F:ATP binding"/>
    <property type="evidence" value="ECO:0007669"/>
    <property type="project" value="UniProtKB-KW"/>
</dbReference>
<evidence type="ECO:0000256" key="6">
    <source>
        <dbReference type="ARBA" id="ARBA00022777"/>
    </source>
</evidence>
<keyword evidence="6" id="KW-0418">Kinase</keyword>
<feature type="domain" description="PAC" evidence="9">
    <location>
        <begin position="103"/>
        <end position="156"/>
    </location>
</feature>
<reference evidence="10" key="1">
    <citation type="journal article" date="2014" name="Front. Microbiol.">
        <title>High frequency of phylogenetically diverse reductive dehalogenase-homologous genes in deep subseafloor sedimentary metagenomes.</title>
        <authorList>
            <person name="Kawai M."/>
            <person name="Futagami T."/>
            <person name="Toyoda A."/>
            <person name="Takaki Y."/>
            <person name="Nishi S."/>
            <person name="Hori S."/>
            <person name="Arai W."/>
            <person name="Tsubouchi T."/>
            <person name="Morono Y."/>
            <person name="Uchiyama I."/>
            <person name="Ito T."/>
            <person name="Fujiyama A."/>
            <person name="Inagaki F."/>
            <person name="Takami H."/>
        </authorList>
    </citation>
    <scope>NUCLEOTIDE SEQUENCE</scope>
    <source>
        <strain evidence="10">Expedition CK06-06</strain>
    </source>
</reference>
<dbReference type="PROSITE" id="PS50112">
    <property type="entry name" value="PAS"/>
    <property type="match status" value="1"/>
</dbReference>
<keyword evidence="7" id="KW-0067">ATP-binding</keyword>
<feature type="domain" description="PAC" evidence="9">
    <location>
        <begin position="223"/>
        <end position="274"/>
    </location>
</feature>
<dbReference type="PANTHER" id="PTHR24421:SF10">
    <property type="entry name" value="NITRATE_NITRITE SENSOR PROTEIN NARQ"/>
    <property type="match status" value="1"/>
</dbReference>
<dbReference type="GO" id="GO:0046983">
    <property type="term" value="F:protein dimerization activity"/>
    <property type="evidence" value="ECO:0007669"/>
    <property type="project" value="InterPro"/>
</dbReference>
<dbReference type="Gene3D" id="3.30.565.10">
    <property type="entry name" value="Histidine kinase-like ATPase, C-terminal domain"/>
    <property type="match status" value="1"/>
</dbReference>
<dbReference type="SUPFAM" id="SSF55874">
    <property type="entry name" value="ATPase domain of HSP90 chaperone/DNA topoisomerase II/histidine kinase"/>
    <property type="match status" value="1"/>
</dbReference>
<dbReference type="InterPro" id="IPR013655">
    <property type="entry name" value="PAS_fold_3"/>
</dbReference>
<feature type="non-terminal residue" evidence="10">
    <location>
        <position position="1"/>
    </location>
</feature>
<dbReference type="PANTHER" id="PTHR24421">
    <property type="entry name" value="NITRATE/NITRITE SENSOR PROTEIN NARX-RELATED"/>
    <property type="match status" value="1"/>
</dbReference>
<dbReference type="Gene3D" id="3.30.450.20">
    <property type="entry name" value="PAS domain"/>
    <property type="match status" value="2"/>
</dbReference>
<dbReference type="Pfam" id="PF13426">
    <property type="entry name" value="PAS_9"/>
    <property type="match status" value="1"/>
</dbReference>
<evidence type="ECO:0000259" key="8">
    <source>
        <dbReference type="PROSITE" id="PS50112"/>
    </source>
</evidence>
<evidence type="ECO:0000256" key="7">
    <source>
        <dbReference type="ARBA" id="ARBA00022840"/>
    </source>
</evidence>
<feature type="non-terminal residue" evidence="10">
    <location>
        <position position="427"/>
    </location>
</feature>
<dbReference type="InterPro" id="IPR000700">
    <property type="entry name" value="PAS-assoc_C"/>
</dbReference>
<organism evidence="10">
    <name type="scientific">marine sediment metagenome</name>
    <dbReference type="NCBI Taxonomy" id="412755"/>
    <lineage>
        <taxon>unclassified sequences</taxon>
        <taxon>metagenomes</taxon>
        <taxon>ecological metagenomes</taxon>
    </lineage>
</organism>
<dbReference type="EC" id="2.7.13.3" evidence="2"/>
<keyword evidence="4" id="KW-0808">Transferase</keyword>
<comment type="catalytic activity">
    <reaction evidence="1">
        <text>ATP + protein L-histidine = ADP + protein N-phospho-L-histidine.</text>
        <dbReference type="EC" id="2.7.13.3"/>
    </reaction>
</comment>
<evidence type="ECO:0000256" key="2">
    <source>
        <dbReference type="ARBA" id="ARBA00012438"/>
    </source>
</evidence>
<dbReference type="SUPFAM" id="SSF55785">
    <property type="entry name" value="PYP-like sensor domain (PAS domain)"/>
    <property type="match status" value="2"/>
</dbReference>
<keyword evidence="3" id="KW-0597">Phosphoprotein</keyword>
<evidence type="ECO:0000256" key="5">
    <source>
        <dbReference type="ARBA" id="ARBA00022741"/>
    </source>
</evidence>
<dbReference type="NCBIfam" id="TIGR00229">
    <property type="entry name" value="sensory_box"/>
    <property type="match status" value="2"/>
</dbReference>
<evidence type="ECO:0000259" key="9">
    <source>
        <dbReference type="PROSITE" id="PS50113"/>
    </source>
</evidence>
<dbReference type="SMART" id="SM00086">
    <property type="entry name" value="PAC"/>
    <property type="match status" value="2"/>
</dbReference>
<evidence type="ECO:0000313" key="10">
    <source>
        <dbReference type="EMBL" id="GAI83763.1"/>
    </source>
</evidence>
<evidence type="ECO:0000256" key="1">
    <source>
        <dbReference type="ARBA" id="ARBA00000085"/>
    </source>
</evidence>
<accession>X1RSX9</accession>
<comment type="caution">
    <text evidence="10">The sequence shown here is derived from an EMBL/GenBank/DDBJ whole genome shotgun (WGS) entry which is preliminary data.</text>
</comment>
<dbReference type="InterPro" id="IPR001610">
    <property type="entry name" value="PAC"/>
</dbReference>
<dbReference type="Pfam" id="PF08447">
    <property type="entry name" value="PAS_3"/>
    <property type="match status" value="1"/>
</dbReference>
<feature type="domain" description="PAC" evidence="9">
    <location>
        <begin position="1"/>
        <end position="25"/>
    </location>
</feature>
<evidence type="ECO:0000256" key="4">
    <source>
        <dbReference type="ARBA" id="ARBA00022679"/>
    </source>
</evidence>
<protein>
    <recommendedName>
        <fullName evidence="2">histidine kinase</fullName>
        <ecNumber evidence="2">2.7.13.3</ecNumber>
    </recommendedName>
</protein>
<name>X1RSX9_9ZZZZ</name>
<dbReference type="GO" id="GO:0016020">
    <property type="term" value="C:membrane"/>
    <property type="evidence" value="ECO:0007669"/>
    <property type="project" value="InterPro"/>
</dbReference>
<feature type="domain" description="PAS" evidence="8">
    <location>
        <begin position="157"/>
        <end position="201"/>
    </location>
</feature>
<dbReference type="InterPro" id="IPR036890">
    <property type="entry name" value="HATPase_C_sf"/>
</dbReference>
<gene>
    <name evidence="10" type="ORF">S12H4_14694</name>
</gene>
<dbReference type="InterPro" id="IPR035965">
    <property type="entry name" value="PAS-like_dom_sf"/>
</dbReference>
<dbReference type="AlphaFoldDB" id="X1RSX9"/>
<dbReference type="InterPro" id="IPR000014">
    <property type="entry name" value="PAS"/>
</dbReference>
<keyword evidence="5" id="KW-0547">Nucleotide-binding</keyword>
<dbReference type="InterPro" id="IPR011712">
    <property type="entry name" value="Sig_transdc_His_kin_sub3_dim/P"/>
</dbReference>
<evidence type="ECO:0000256" key="3">
    <source>
        <dbReference type="ARBA" id="ARBA00022553"/>
    </source>
</evidence>
<dbReference type="InterPro" id="IPR050482">
    <property type="entry name" value="Sensor_HK_TwoCompSys"/>
</dbReference>